<reference evidence="12 13" key="1">
    <citation type="submission" date="2017-10" db="EMBL/GenBank/DDBJ databases">
        <title>Comparative genomics in systemic dimorphic fungi from Ajellomycetaceae.</title>
        <authorList>
            <person name="Munoz J.F."/>
            <person name="Mcewen J.G."/>
            <person name="Clay O.K."/>
            <person name="Cuomo C.A."/>
        </authorList>
    </citation>
    <scope>NUCLEOTIDE SEQUENCE [LARGE SCALE GENOMIC DNA]</scope>
    <source>
        <strain evidence="12 13">UAMH5409</strain>
    </source>
</reference>
<protein>
    <recommendedName>
        <fullName evidence="3 7">UDP-glucose 6-dehydrogenase</fullName>
        <ecNumber evidence="3 7">1.1.1.22</ecNumber>
    </recommendedName>
</protein>
<dbReference type="SUPFAM" id="SSF51735">
    <property type="entry name" value="NAD(P)-binding Rossmann-fold domains"/>
    <property type="match status" value="1"/>
</dbReference>
<comment type="caution">
    <text evidence="12">The sequence shown here is derived from an EMBL/GenBank/DDBJ whole genome shotgun (WGS) entry which is preliminary data.</text>
</comment>
<dbReference type="OrthoDB" id="5059218at2759"/>
<keyword evidence="13" id="KW-1185">Reference proteome</keyword>
<dbReference type="InterPro" id="IPR028356">
    <property type="entry name" value="UDPglc_DH_euk"/>
</dbReference>
<evidence type="ECO:0000256" key="4">
    <source>
        <dbReference type="ARBA" id="ARBA00023002"/>
    </source>
</evidence>
<dbReference type="Pfam" id="PF00984">
    <property type="entry name" value="UDPG_MGDP_dh"/>
    <property type="match status" value="1"/>
</dbReference>
<dbReference type="SMART" id="SM00984">
    <property type="entry name" value="UDPG_MGDP_dh_C"/>
    <property type="match status" value="1"/>
</dbReference>
<evidence type="ECO:0000256" key="1">
    <source>
        <dbReference type="ARBA" id="ARBA00004701"/>
    </source>
</evidence>
<dbReference type="Pfam" id="PF03720">
    <property type="entry name" value="UDPG_MGDP_dh_C"/>
    <property type="match status" value="1"/>
</dbReference>
<keyword evidence="4 7" id="KW-0560">Oxidoreductase</keyword>
<dbReference type="InterPro" id="IPR008927">
    <property type="entry name" value="6-PGluconate_DH-like_C_sf"/>
</dbReference>
<dbReference type="GO" id="GO:0000271">
    <property type="term" value="P:polysaccharide biosynthetic process"/>
    <property type="evidence" value="ECO:0007669"/>
    <property type="project" value="InterPro"/>
</dbReference>
<evidence type="ECO:0000313" key="12">
    <source>
        <dbReference type="EMBL" id="PGH13859.1"/>
    </source>
</evidence>
<dbReference type="InterPro" id="IPR036220">
    <property type="entry name" value="UDP-Glc/GDP-Man_DH_C_sf"/>
</dbReference>
<dbReference type="PANTHER" id="PTHR11374">
    <property type="entry name" value="UDP-GLUCOSE DEHYDROGENASE/UDP-MANNAC DEHYDROGENASE"/>
    <property type="match status" value="1"/>
</dbReference>
<dbReference type="InterPro" id="IPR028357">
    <property type="entry name" value="UDPglc_DH_bac"/>
</dbReference>
<dbReference type="GO" id="GO:0006024">
    <property type="term" value="P:glycosaminoglycan biosynthetic process"/>
    <property type="evidence" value="ECO:0007669"/>
    <property type="project" value="TreeGrafter"/>
</dbReference>
<evidence type="ECO:0000256" key="8">
    <source>
        <dbReference type="PIRSR" id="PIRSR500134-1"/>
    </source>
</evidence>
<dbReference type="PANTHER" id="PTHR11374:SF3">
    <property type="entry name" value="UDP-GLUCOSE 6-DEHYDROGENASE"/>
    <property type="match status" value="1"/>
</dbReference>
<dbReference type="Gene3D" id="1.20.5.100">
    <property type="entry name" value="Cytochrome c1, transmembrane anchor, C-terminal"/>
    <property type="match status" value="1"/>
</dbReference>
<dbReference type="FunFam" id="3.40.50.720:FF:000193">
    <property type="entry name" value="UDP-glucose 6-dehydrogenase"/>
    <property type="match status" value="1"/>
</dbReference>
<comment type="pathway">
    <text evidence="1">Nucleotide-sugar biosynthesis; UDP-alpha-D-glucuronate biosynthesis; UDP-alpha-D-glucuronate from UDP-alpha-D-glucose: step 1/1.</text>
</comment>
<dbReference type="GO" id="GO:0006065">
    <property type="term" value="P:UDP-glucuronate biosynthetic process"/>
    <property type="evidence" value="ECO:0007669"/>
    <property type="project" value="UniProtKB-UniPathway"/>
</dbReference>
<dbReference type="NCBIfam" id="TIGR03026">
    <property type="entry name" value="NDP-sugDHase"/>
    <property type="match status" value="1"/>
</dbReference>
<dbReference type="Gene3D" id="3.40.50.720">
    <property type="entry name" value="NAD(P)-binding Rossmann-like Domain"/>
    <property type="match status" value="2"/>
</dbReference>
<feature type="binding site" evidence="10">
    <location>
        <position position="284"/>
    </location>
    <ligand>
        <name>NAD(+)</name>
        <dbReference type="ChEBI" id="CHEBI:57540"/>
    </ligand>
</feature>
<dbReference type="PIRSF" id="PIRSF000124">
    <property type="entry name" value="UDPglc_GDPman_dh"/>
    <property type="match status" value="1"/>
</dbReference>
<feature type="active site" description="Nucleophile" evidence="8">
    <location>
        <position position="281"/>
    </location>
</feature>
<evidence type="ECO:0000256" key="5">
    <source>
        <dbReference type="ARBA" id="ARBA00023027"/>
    </source>
</evidence>
<dbReference type="InterPro" id="IPR014026">
    <property type="entry name" value="UDP-Glc/GDP-Man_DH_dimer"/>
</dbReference>
<feature type="domain" description="UDP-glucose/GDP-mannose dehydrogenase C-terminal" evidence="11">
    <location>
        <begin position="337"/>
        <end position="447"/>
    </location>
</feature>
<evidence type="ECO:0000313" key="13">
    <source>
        <dbReference type="Proteomes" id="UP000223968"/>
    </source>
</evidence>
<sequence length="497" mass="54755">MAQNICCIGAGYVGGPTSAVIAKHCPELLVTVVDQDEQRITAWKSCQLPLHEPNLYETVVLPRDGIPGKRSPNLFFTTDFEHAVADADLILLCVETPTKDRGHGAGYAFDLGRLEVAVRRIAPIIKSNTIIVEKSTVPCKTADRVREMLEINCSSGVNFEVLSNPEFLSQGTMIADLEKPDRVVVGSGSHEAGRCAATVLENIYAHWVPRSRIVQLNVCSSELAKIVANCFLAQRISNINTLSAVCEETGSDINEVSQAVGLDRRVGPHMLQPSVGFGGSCFKKDILSLVYTAESLHLPQVAAYWKSVVDINEWQKDRFVKLVLEHFNGTVTSRRISVLGFTYKANTDDTRESAAISIVSSLVDEGAQICVYDPHASKDQIYKELYCKYPSEDAIDKAVFVSKDPYEACTEAQAILVLTGWDEFKLPETSETERVKSMDNEMAQLTCAEFQSRKHLDWRRMSELVSKPKLIFDGSTTISGGLTELGFRVIKIGSPKA</sequence>
<dbReference type="GO" id="GO:0003979">
    <property type="term" value="F:UDP-glucose 6-dehydrogenase activity"/>
    <property type="evidence" value="ECO:0007669"/>
    <property type="project" value="UniProtKB-EC"/>
</dbReference>
<evidence type="ECO:0000256" key="10">
    <source>
        <dbReference type="PIRSR" id="PIRSR500134-3"/>
    </source>
</evidence>
<evidence type="ECO:0000259" key="11">
    <source>
        <dbReference type="SMART" id="SM00984"/>
    </source>
</evidence>
<dbReference type="FunFam" id="3.40.50.720:FF:000032">
    <property type="entry name" value="UDP-glucose 6-dehydrogenase"/>
    <property type="match status" value="1"/>
</dbReference>
<comment type="catalytic activity">
    <reaction evidence="6 7">
        <text>UDP-alpha-D-glucose + 2 NAD(+) + H2O = UDP-alpha-D-glucuronate + 2 NADH + 3 H(+)</text>
        <dbReference type="Rhea" id="RHEA:23596"/>
        <dbReference type="ChEBI" id="CHEBI:15377"/>
        <dbReference type="ChEBI" id="CHEBI:15378"/>
        <dbReference type="ChEBI" id="CHEBI:57540"/>
        <dbReference type="ChEBI" id="CHEBI:57945"/>
        <dbReference type="ChEBI" id="CHEBI:58052"/>
        <dbReference type="ChEBI" id="CHEBI:58885"/>
        <dbReference type="EC" id="1.1.1.22"/>
    </reaction>
</comment>
<evidence type="ECO:0000256" key="9">
    <source>
        <dbReference type="PIRSR" id="PIRSR500134-2"/>
    </source>
</evidence>
<feature type="binding site" evidence="9">
    <location>
        <position position="278"/>
    </location>
    <ligand>
        <name>substrate</name>
    </ligand>
</feature>
<dbReference type="AlphaFoldDB" id="A0A2B7XY59"/>
<name>A0A2B7XY59_9EURO</name>
<accession>A0A2B7XY59</accession>
<feature type="binding site" evidence="10">
    <location>
        <position position="34"/>
    </location>
    <ligand>
        <name>NAD(+)</name>
        <dbReference type="ChEBI" id="CHEBI:57540"/>
    </ligand>
</feature>
<evidence type="ECO:0000256" key="2">
    <source>
        <dbReference type="ARBA" id="ARBA00006601"/>
    </source>
</evidence>
<evidence type="ECO:0000256" key="3">
    <source>
        <dbReference type="ARBA" id="ARBA00012954"/>
    </source>
</evidence>
<evidence type="ECO:0000256" key="6">
    <source>
        <dbReference type="ARBA" id="ARBA00047473"/>
    </source>
</evidence>
<dbReference type="InterPro" id="IPR036291">
    <property type="entry name" value="NAD(P)-bd_dom_sf"/>
</dbReference>
<dbReference type="PIRSF" id="PIRSF500134">
    <property type="entry name" value="UDPglc_DH_bac"/>
    <property type="match status" value="1"/>
</dbReference>
<feature type="binding site" evidence="10">
    <location>
        <position position="136"/>
    </location>
    <ligand>
        <name>NAD(+)</name>
        <dbReference type="ChEBI" id="CHEBI:57540"/>
    </ligand>
</feature>
<dbReference type="InterPro" id="IPR001732">
    <property type="entry name" value="UDP-Glc/GDP-Man_DH_N"/>
</dbReference>
<organism evidence="12 13">
    <name type="scientific">Helicocarpus griseus UAMH5409</name>
    <dbReference type="NCBI Taxonomy" id="1447875"/>
    <lineage>
        <taxon>Eukaryota</taxon>
        <taxon>Fungi</taxon>
        <taxon>Dikarya</taxon>
        <taxon>Ascomycota</taxon>
        <taxon>Pezizomycotina</taxon>
        <taxon>Eurotiomycetes</taxon>
        <taxon>Eurotiomycetidae</taxon>
        <taxon>Onygenales</taxon>
        <taxon>Ajellomycetaceae</taxon>
        <taxon>Helicocarpus</taxon>
    </lineage>
</organism>
<dbReference type="UniPathway" id="UPA00038">
    <property type="reaction ID" value="UER00491"/>
</dbReference>
<feature type="binding site" evidence="10">
    <location>
        <position position="96"/>
    </location>
    <ligand>
        <name>NAD(+)</name>
        <dbReference type="ChEBI" id="CHEBI:57540"/>
    </ligand>
</feature>
<feature type="binding site" evidence="10">
    <location>
        <position position="351"/>
    </location>
    <ligand>
        <name>NAD(+)</name>
        <dbReference type="ChEBI" id="CHEBI:57540"/>
    </ligand>
</feature>
<dbReference type="SUPFAM" id="SSF52413">
    <property type="entry name" value="UDP-glucose/GDP-mannose dehydrogenase C-terminal domain"/>
    <property type="match status" value="1"/>
</dbReference>
<dbReference type="GO" id="GO:0005634">
    <property type="term" value="C:nucleus"/>
    <property type="evidence" value="ECO:0007669"/>
    <property type="project" value="TreeGrafter"/>
</dbReference>
<dbReference type="SUPFAM" id="SSF48179">
    <property type="entry name" value="6-phosphogluconate dehydrogenase C-terminal domain-like"/>
    <property type="match status" value="1"/>
</dbReference>
<dbReference type="InterPro" id="IPR017476">
    <property type="entry name" value="UDP-Glc/GDP-Man"/>
</dbReference>
<dbReference type="STRING" id="1447875.A0A2B7XY59"/>
<dbReference type="GO" id="GO:0051287">
    <property type="term" value="F:NAD binding"/>
    <property type="evidence" value="ECO:0007669"/>
    <property type="project" value="InterPro"/>
</dbReference>
<evidence type="ECO:0000256" key="7">
    <source>
        <dbReference type="PIRNR" id="PIRNR000124"/>
    </source>
</evidence>
<feature type="binding site" evidence="9">
    <location>
        <position position="225"/>
    </location>
    <ligand>
        <name>substrate</name>
    </ligand>
</feature>
<dbReference type="Proteomes" id="UP000223968">
    <property type="component" value="Unassembled WGS sequence"/>
</dbReference>
<gene>
    <name evidence="12" type="ORF">AJ79_03427</name>
</gene>
<keyword evidence="5 7" id="KW-0520">NAD</keyword>
<dbReference type="EC" id="1.1.1.22" evidence="3 7"/>
<dbReference type="Pfam" id="PF03721">
    <property type="entry name" value="UDPG_MGDP_dh_N"/>
    <property type="match status" value="1"/>
</dbReference>
<proteinExistence type="inferred from homology"/>
<feature type="binding site" evidence="10">
    <location>
        <position position="39"/>
    </location>
    <ligand>
        <name>NAD(+)</name>
        <dbReference type="ChEBI" id="CHEBI:57540"/>
    </ligand>
</feature>
<dbReference type="EMBL" id="PDNB01000041">
    <property type="protein sequence ID" value="PGH13859.1"/>
    <property type="molecule type" value="Genomic_DNA"/>
</dbReference>
<dbReference type="InterPro" id="IPR014027">
    <property type="entry name" value="UDP-Glc/GDP-Man_DH_C"/>
</dbReference>
<feature type="binding site" evidence="9">
    <location>
        <position position="344"/>
    </location>
    <ligand>
        <name>substrate</name>
    </ligand>
</feature>
<comment type="similarity">
    <text evidence="2 7">Belongs to the UDP-glucose/GDP-mannose dehydrogenase family.</text>
</comment>